<dbReference type="PANTHER" id="PTHR33529:SF6">
    <property type="entry name" value="YJGP_YJGQ FAMILY PERMEASE"/>
    <property type="match status" value="1"/>
</dbReference>
<dbReference type="AlphaFoldDB" id="A0A3B0TAH9"/>
<dbReference type="InterPro" id="IPR005495">
    <property type="entry name" value="LptG/LptF_permease"/>
</dbReference>
<dbReference type="Pfam" id="PF03739">
    <property type="entry name" value="LptF_LptG"/>
    <property type="match status" value="1"/>
</dbReference>
<organism evidence="7">
    <name type="scientific">hydrothermal vent metagenome</name>
    <dbReference type="NCBI Taxonomy" id="652676"/>
    <lineage>
        <taxon>unclassified sequences</taxon>
        <taxon>metagenomes</taxon>
        <taxon>ecological metagenomes</taxon>
    </lineage>
</organism>
<feature type="transmembrane region" description="Helical" evidence="6">
    <location>
        <begin position="49"/>
        <end position="80"/>
    </location>
</feature>
<evidence type="ECO:0000256" key="2">
    <source>
        <dbReference type="ARBA" id="ARBA00022475"/>
    </source>
</evidence>
<gene>
    <name evidence="7" type="ORF">MNBD_ALPHA11-1981</name>
</gene>
<evidence type="ECO:0000256" key="5">
    <source>
        <dbReference type="ARBA" id="ARBA00023136"/>
    </source>
</evidence>
<dbReference type="EMBL" id="UOEQ01000025">
    <property type="protein sequence ID" value="VAW13870.1"/>
    <property type="molecule type" value="Genomic_DNA"/>
</dbReference>
<feature type="transmembrane region" description="Helical" evidence="6">
    <location>
        <begin position="101"/>
        <end position="120"/>
    </location>
</feature>
<accession>A0A3B0TAH9</accession>
<keyword evidence="4 6" id="KW-1133">Transmembrane helix</keyword>
<proteinExistence type="predicted"/>
<keyword evidence="3 6" id="KW-0812">Transmembrane</keyword>
<comment type="subcellular location">
    <subcellularLocation>
        <location evidence="1">Cell membrane</location>
        <topology evidence="1">Multi-pass membrane protein</topology>
    </subcellularLocation>
</comment>
<protein>
    <recommendedName>
        <fullName evidence="8">Permease YjgP/YjgQ family protein</fullName>
    </recommendedName>
</protein>
<sequence length="285" mass="31509">MITRLDWFVTKRMMSRILGVVFLFFCLILLSESLDTWRFKTISRISGDAIAWLAVFTSAIRWSIKTLSITVLLGAIIGLVEFQTHREFIVMKASGISIWRIARGPILFVILLGSFVTLVAESASTRINREINPTPPGLGGGIARSTADIWLQQSGDEGTYFLQAQSTRDHGSILYDVAVFPGENSDIRRINAERAEFSDGFWNFINANITRIGGETQFEENYMLSTKSTGADLRVSLGSTEDFTFFELIDVLTSGVSDPAIKAAAQTRLAKLTSLPLLLVGSLLI</sequence>
<evidence type="ECO:0000256" key="3">
    <source>
        <dbReference type="ARBA" id="ARBA00022692"/>
    </source>
</evidence>
<dbReference type="PANTHER" id="PTHR33529">
    <property type="entry name" value="SLR0882 PROTEIN-RELATED"/>
    <property type="match status" value="1"/>
</dbReference>
<evidence type="ECO:0000256" key="4">
    <source>
        <dbReference type="ARBA" id="ARBA00022989"/>
    </source>
</evidence>
<evidence type="ECO:0000256" key="6">
    <source>
        <dbReference type="SAM" id="Phobius"/>
    </source>
</evidence>
<feature type="non-terminal residue" evidence="7">
    <location>
        <position position="285"/>
    </location>
</feature>
<dbReference type="GO" id="GO:0043190">
    <property type="term" value="C:ATP-binding cassette (ABC) transporter complex"/>
    <property type="evidence" value="ECO:0007669"/>
    <property type="project" value="TreeGrafter"/>
</dbReference>
<evidence type="ECO:0000313" key="7">
    <source>
        <dbReference type="EMBL" id="VAW13870.1"/>
    </source>
</evidence>
<name>A0A3B0TAH9_9ZZZZ</name>
<evidence type="ECO:0008006" key="8">
    <source>
        <dbReference type="Google" id="ProtNLM"/>
    </source>
</evidence>
<evidence type="ECO:0000256" key="1">
    <source>
        <dbReference type="ARBA" id="ARBA00004651"/>
    </source>
</evidence>
<dbReference type="GO" id="GO:0015920">
    <property type="term" value="P:lipopolysaccharide transport"/>
    <property type="evidence" value="ECO:0007669"/>
    <property type="project" value="TreeGrafter"/>
</dbReference>
<keyword evidence="2" id="KW-1003">Cell membrane</keyword>
<reference evidence="7" key="1">
    <citation type="submission" date="2018-06" db="EMBL/GenBank/DDBJ databases">
        <authorList>
            <person name="Zhirakovskaya E."/>
        </authorList>
    </citation>
    <scope>NUCLEOTIDE SEQUENCE</scope>
</reference>
<keyword evidence="5 6" id="KW-0472">Membrane</keyword>